<feature type="chain" id="PRO_5009302229" description="SMP-30/Gluconolactonase/LRE-like region domain-containing protein" evidence="1">
    <location>
        <begin position="23"/>
        <end position="357"/>
    </location>
</feature>
<dbReference type="RefSeq" id="WP_149757192.1">
    <property type="nucleotide sequence ID" value="NZ_BSPE01000002.1"/>
</dbReference>
<organism evidence="2 3">
    <name type="scientific">Neomesorhizobium albiziae</name>
    <dbReference type="NCBI Taxonomy" id="335020"/>
    <lineage>
        <taxon>Bacteria</taxon>
        <taxon>Pseudomonadati</taxon>
        <taxon>Pseudomonadota</taxon>
        <taxon>Alphaproteobacteria</taxon>
        <taxon>Hyphomicrobiales</taxon>
        <taxon>Phyllobacteriaceae</taxon>
        <taxon>Neomesorhizobium</taxon>
    </lineage>
</organism>
<accession>A0A1I3UZB3</accession>
<reference evidence="2 3" key="1">
    <citation type="submission" date="2016-10" db="EMBL/GenBank/DDBJ databases">
        <authorList>
            <person name="Varghese N."/>
            <person name="Submissions S."/>
        </authorList>
    </citation>
    <scope>NUCLEOTIDE SEQUENCE [LARGE SCALE GENOMIC DNA]</scope>
    <source>
        <strain evidence="2 3">DSM 21822</strain>
    </source>
</reference>
<name>A0A1I3UZB3_9HYPH</name>
<keyword evidence="3" id="KW-1185">Reference proteome</keyword>
<protein>
    <recommendedName>
        <fullName evidence="4">SMP-30/Gluconolactonase/LRE-like region domain-containing protein</fullName>
    </recommendedName>
</protein>
<evidence type="ECO:0008006" key="4">
    <source>
        <dbReference type="Google" id="ProtNLM"/>
    </source>
</evidence>
<dbReference type="OrthoDB" id="1158171at2"/>
<dbReference type="AlphaFoldDB" id="A0A1I3UZB3"/>
<dbReference type="SUPFAM" id="SSF63829">
    <property type="entry name" value="Calcium-dependent phosphotriesterase"/>
    <property type="match status" value="1"/>
</dbReference>
<dbReference type="EMBL" id="FOSL01000001">
    <property type="protein sequence ID" value="SFJ88295.1"/>
    <property type="molecule type" value="Genomic_DNA"/>
</dbReference>
<dbReference type="InterPro" id="IPR051288">
    <property type="entry name" value="Serum_paraoxonase/arylesterase"/>
</dbReference>
<evidence type="ECO:0000256" key="1">
    <source>
        <dbReference type="SAM" id="SignalP"/>
    </source>
</evidence>
<keyword evidence="1" id="KW-0732">Signal</keyword>
<evidence type="ECO:0000313" key="3">
    <source>
        <dbReference type="Proteomes" id="UP000323300"/>
    </source>
</evidence>
<gene>
    <name evidence="2" type="ORF">SAMN04488498_10199</name>
</gene>
<sequence>MAMRKTALALLALQSPILGAVAGEVQDGRCGGTADEKYICGPANAEDLVVIPGTNWILASRMANSADREGMFYLLDASDHSWRKLDIDAIAEARDKTLYPDCPGKPTSALQRGHGIALDARNGALKLLAINHGGRESVEIFTVTKNEGAEPSLAWAGCVVAPQGAMLNSVAALPEGGFAVTKFFDTTNKNWGEDLFAGKETGEVLEWSPKDGWSPVPGTKMSGPNGIALSPDAGAYFIAEWGGGKLHKVSRKTGERQSIDTGMHADNLQWDAEGRLLVAGQFFDDPMAYRSCHMSEAPVCAFPFKVLRVDPTTLASETLVSEGEPKEFGSGTTALEVGDEYWIGTSRGDRIARIPKP</sequence>
<dbReference type="PANTHER" id="PTHR11799">
    <property type="entry name" value="PARAOXONASE"/>
    <property type="match status" value="1"/>
</dbReference>
<evidence type="ECO:0000313" key="2">
    <source>
        <dbReference type="EMBL" id="SFJ88295.1"/>
    </source>
</evidence>
<dbReference type="PANTHER" id="PTHR11799:SF12">
    <property type="entry name" value="PARAOXONASE-RELATED"/>
    <property type="match status" value="1"/>
</dbReference>
<dbReference type="Gene3D" id="2.120.10.30">
    <property type="entry name" value="TolB, C-terminal domain"/>
    <property type="match status" value="1"/>
</dbReference>
<dbReference type="Proteomes" id="UP000323300">
    <property type="component" value="Unassembled WGS sequence"/>
</dbReference>
<feature type="signal peptide" evidence="1">
    <location>
        <begin position="1"/>
        <end position="22"/>
    </location>
</feature>
<proteinExistence type="predicted"/>
<dbReference type="InterPro" id="IPR011042">
    <property type="entry name" value="6-blade_b-propeller_TolB-like"/>
</dbReference>